<dbReference type="EMBL" id="KV450510">
    <property type="protein sequence ID" value="OAY22110.1"/>
    <property type="molecule type" value="Genomic_DNA"/>
</dbReference>
<organism evidence="1">
    <name type="scientific">Manihot esculenta</name>
    <name type="common">Cassava</name>
    <name type="synonym">Jatropha manihot</name>
    <dbReference type="NCBI Taxonomy" id="3983"/>
    <lineage>
        <taxon>Eukaryota</taxon>
        <taxon>Viridiplantae</taxon>
        <taxon>Streptophyta</taxon>
        <taxon>Embryophyta</taxon>
        <taxon>Tracheophyta</taxon>
        <taxon>Spermatophyta</taxon>
        <taxon>Magnoliopsida</taxon>
        <taxon>eudicotyledons</taxon>
        <taxon>Gunneridae</taxon>
        <taxon>Pentapetalae</taxon>
        <taxon>rosids</taxon>
        <taxon>fabids</taxon>
        <taxon>Malpighiales</taxon>
        <taxon>Euphorbiaceae</taxon>
        <taxon>Crotonoideae</taxon>
        <taxon>Manihoteae</taxon>
        <taxon>Manihot</taxon>
    </lineage>
</organism>
<protein>
    <submittedName>
        <fullName evidence="1">Uncharacterized protein</fullName>
    </submittedName>
</protein>
<accession>A0A199UBH8</accession>
<reference evidence="1" key="1">
    <citation type="submission" date="2016-02" db="EMBL/GenBank/DDBJ databases">
        <title>WGS assembly of Manihot esculenta.</title>
        <authorList>
            <person name="Bredeson J.V."/>
            <person name="Prochnik S.E."/>
            <person name="Lyons J.B."/>
            <person name="Schmutz J."/>
            <person name="Grimwood J."/>
            <person name="Vrebalov J."/>
            <person name="Bart R.S."/>
            <person name="Amuge T."/>
            <person name="Ferguson M.E."/>
            <person name="Green R."/>
            <person name="Putnam N."/>
            <person name="Stites J."/>
            <person name="Rounsley S."/>
            <person name="Rokhsar D.S."/>
        </authorList>
    </citation>
    <scope>NUCLEOTIDE SEQUENCE [LARGE SCALE GENOMIC DNA]</scope>
    <source>
        <tissue evidence="1">Leaf</tissue>
    </source>
</reference>
<sequence length="66" mass="7381">MYMVSISIVYKILIKTLWLSSSGSFINPSENLLSLDCNVTISLSIYRSSKVALTLTKNKKKLALKI</sequence>
<dbReference type="AlphaFoldDB" id="A0A199UBH8"/>
<gene>
    <name evidence="1" type="ORF">MANES_S028600</name>
</gene>
<evidence type="ECO:0000313" key="1">
    <source>
        <dbReference type="EMBL" id="OAY22110.1"/>
    </source>
</evidence>
<name>A0A199UBH8_MANES</name>
<proteinExistence type="predicted"/>